<evidence type="ECO:0000313" key="3">
    <source>
        <dbReference type="Proteomes" id="UP000838412"/>
    </source>
</evidence>
<name>A0A8J9ZVH1_BRALA</name>
<feature type="compositionally biased region" description="Polar residues" evidence="1">
    <location>
        <begin position="248"/>
        <end position="260"/>
    </location>
</feature>
<dbReference type="OrthoDB" id="26681at2759"/>
<keyword evidence="3" id="KW-1185">Reference proteome</keyword>
<evidence type="ECO:0000256" key="1">
    <source>
        <dbReference type="SAM" id="MobiDB-lite"/>
    </source>
</evidence>
<accession>A0A8J9ZVH1</accession>
<sequence>MYSRNRSSVVEHENMWMHSDDTFGHDGNNPLTTPRIIAGKISPDMGVGDMYEERDFMYKPKTIRPAYHLSRRVVDNGPVEQWTFMDMSAFELCQVLLSLLEKLSHSELAHGTYGSNPASTVLHQLTHMMASLSQSLYKETGNTADMVEEEETDFVDGWSDVATASLQRMILRNVLTLCSLSCTKPSGISELAGSGIIATLLDAAKEAHSKISRREDRKAGSTDPADTKNSNGDLNDANTNNNDGGSGPTSSYSSHQNGTGNEHDTNILLTSALALPSGTILLVHEILRGVLMLINSIVQTLPINLTFLSQALNLLNEFSTSNGYQLVLQTVSQLEELLTHLGEPAEAGRVRDCITSLITAMFKVIISMKKAKVDYVHIMTCLRRKHKRCEYGRYIHHHHDICGLSSSSYEQLAHTLNDSQFSPDSQYMSGSQMNFGSRGRGSATRCCIAVASETLLQLLSITSSRFIHMRVLAGIDNVGVCCCMLPFQVLRPVLGSLPSYQPNMRAYALSVLSRILLEQLGGMELNSLRYESCTVCGSTTVPSTPVYDLTVSSTESTASTTATTESAFYSITDTGRTFCIMSKWEALGQYQELLHLEDSSVSVQVARHLLHLVAHANEGVRKEFFIQVGASLPPDM</sequence>
<feature type="region of interest" description="Disordered" evidence="1">
    <location>
        <begin position="209"/>
        <end position="261"/>
    </location>
</feature>
<dbReference type="EMBL" id="OV696689">
    <property type="protein sequence ID" value="CAH1262860.1"/>
    <property type="molecule type" value="Genomic_DNA"/>
</dbReference>
<feature type="compositionally biased region" description="Low complexity" evidence="1">
    <location>
        <begin position="229"/>
        <end position="243"/>
    </location>
</feature>
<reference evidence="2" key="1">
    <citation type="submission" date="2022-01" db="EMBL/GenBank/DDBJ databases">
        <authorList>
            <person name="Braso-Vives M."/>
        </authorList>
    </citation>
    <scope>NUCLEOTIDE SEQUENCE</scope>
</reference>
<proteinExistence type="predicted"/>
<dbReference type="Proteomes" id="UP000838412">
    <property type="component" value="Chromosome 4"/>
</dbReference>
<protein>
    <submittedName>
        <fullName evidence="2">LYST protein</fullName>
    </submittedName>
</protein>
<gene>
    <name evidence="2" type="primary">LYST</name>
    <name evidence="2" type="ORF">BLAG_LOCUS17742</name>
</gene>
<evidence type="ECO:0000313" key="2">
    <source>
        <dbReference type="EMBL" id="CAH1262860.1"/>
    </source>
</evidence>
<organism evidence="2 3">
    <name type="scientific">Branchiostoma lanceolatum</name>
    <name type="common">Common lancelet</name>
    <name type="synonym">Amphioxus lanceolatum</name>
    <dbReference type="NCBI Taxonomy" id="7740"/>
    <lineage>
        <taxon>Eukaryota</taxon>
        <taxon>Metazoa</taxon>
        <taxon>Chordata</taxon>
        <taxon>Cephalochordata</taxon>
        <taxon>Leptocardii</taxon>
        <taxon>Amphioxiformes</taxon>
        <taxon>Branchiostomatidae</taxon>
        <taxon>Branchiostoma</taxon>
    </lineage>
</organism>
<dbReference type="AlphaFoldDB" id="A0A8J9ZVH1"/>
<feature type="compositionally biased region" description="Basic and acidic residues" evidence="1">
    <location>
        <begin position="209"/>
        <end position="220"/>
    </location>
</feature>